<feature type="transmembrane region" description="Helical" evidence="1">
    <location>
        <begin position="20"/>
        <end position="44"/>
    </location>
</feature>
<feature type="transmembrane region" description="Helical" evidence="1">
    <location>
        <begin position="50"/>
        <end position="67"/>
    </location>
</feature>
<organism evidence="2 3">
    <name type="scientific">Bifidobacterium bifidum</name>
    <dbReference type="NCBI Taxonomy" id="1681"/>
    <lineage>
        <taxon>Bacteria</taxon>
        <taxon>Bacillati</taxon>
        <taxon>Actinomycetota</taxon>
        <taxon>Actinomycetes</taxon>
        <taxon>Bifidobacteriales</taxon>
        <taxon>Bifidobacteriaceae</taxon>
        <taxon>Bifidobacterium</taxon>
    </lineage>
</organism>
<proteinExistence type="predicted"/>
<sequence>MNADGRAAARARKRETREAWSMFAAMVCSGVLYAVAGVVFVVLLASPGRVRLVLCTVFLAAGIARRFRRSCIGGGFPPLRRAILKKSAHDRMKP</sequence>
<accession>A0A415C2X9</accession>
<dbReference type="EMBL" id="QRLR01000006">
    <property type="protein sequence ID" value="RHJ22009.1"/>
    <property type="molecule type" value="Genomic_DNA"/>
</dbReference>
<keyword evidence="1" id="KW-1133">Transmembrane helix</keyword>
<keyword evidence="1" id="KW-0472">Membrane</keyword>
<evidence type="ECO:0000256" key="1">
    <source>
        <dbReference type="SAM" id="Phobius"/>
    </source>
</evidence>
<evidence type="ECO:0000313" key="2">
    <source>
        <dbReference type="EMBL" id="RHJ22009.1"/>
    </source>
</evidence>
<reference evidence="2 3" key="1">
    <citation type="submission" date="2018-08" db="EMBL/GenBank/DDBJ databases">
        <title>A genome reference for cultivated species of the human gut microbiota.</title>
        <authorList>
            <person name="Zou Y."/>
            <person name="Xue W."/>
            <person name="Luo G."/>
        </authorList>
    </citation>
    <scope>NUCLEOTIDE SEQUENCE [LARGE SCALE GENOMIC DNA]</scope>
    <source>
        <strain evidence="2 3">AM12-10</strain>
    </source>
</reference>
<dbReference type="Proteomes" id="UP000283727">
    <property type="component" value="Unassembled WGS sequence"/>
</dbReference>
<name>A0A415C2X9_BIFBI</name>
<evidence type="ECO:0000313" key="3">
    <source>
        <dbReference type="Proteomes" id="UP000283727"/>
    </source>
</evidence>
<gene>
    <name evidence="2" type="ORF">DW137_09255</name>
</gene>
<comment type="caution">
    <text evidence="2">The sequence shown here is derived from an EMBL/GenBank/DDBJ whole genome shotgun (WGS) entry which is preliminary data.</text>
</comment>
<keyword evidence="1" id="KW-0812">Transmembrane</keyword>
<protein>
    <submittedName>
        <fullName evidence="2">Uncharacterized protein</fullName>
    </submittedName>
</protein>
<dbReference type="AlphaFoldDB" id="A0A415C2X9"/>